<feature type="domain" description="Histidine kinase" evidence="8">
    <location>
        <begin position="508"/>
        <end position="627"/>
    </location>
</feature>
<protein>
    <recommendedName>
        <fullName evidence="2">histidine kinase</fullName>
        <ecNumber evidence="2">2.7.13.3</ecNumber>
    </recommendedName>
</protein>
<feature type="region of interest" description="Disordered" evidence="7">
    <location>
        <begin position="615"/>
        <end position="729"/>
    </location>
</feature>
<dbReference type="RefSeq" id="XP_040884659.1">
    <property type="nucleotide sequence ID" value="XM_041027325.1"/>
</dbReference>
<feature type="domain" description="Response regulatory" evidence="9">
    <location>
        <begin position="745"/>
        <end position="869"/>
    </location>
</feature>
<proteinExistence type="predicted"/>
<evidence type="ECO:0000259" key="8">
    <source>
        <dbReference type="PROSITE" id="PS50109"/>
    </source>
</evidence>
<dbReference type="PANTHER" id="PTHR43047:SF2">
    <property type="entry name" value="HISTIDINE KINASE M7"/>
    <property type="match status" value="1"/>
</dbReference>
<gene>
    <name evidence="10" type="ORF">M437DRAFT_80278</name>
</gene>
<comment type="catalytic activity">
    <reaction evidence="1">
        <text>ATP + protein L-histidine = ADP + protein N-phospho-L-histidine.</text>
        <dbReference type="EC" id="2.7.13.3"/>
    </reaction>
</comment>
<dbReference type="InterPro" id="IPR036097">
    <property type="entry name" value="HisK_dim/P_sf"/>
</dbReference>
<dbReference type="PRINTS" id="PR00344">
    <property type="entry name" value="BCTRLSENSOR"/>
</dbReference>
<name>A0A074WZ57_AURM1</name>
<dbReference type="PROSITE" id="PS50110">
    <property type="entry name" value="RESPONSE_REGULATORY"/>
    <property type="match status" value="1"/>
</dbReference>
<evidence type="ECO:0000313" key="11">
    <source>
        <dbReference type="Proteomes" id="UP000030672"/>
    </source>
</evidence>
<dbReference type="EC" id="2.7.13.3" evidence="2"/>
<evidence type="ECO:0000256" key="4">
    <source>
        <dbReference type="ARBA" id="ARBA00022679"/>
    </source>
</evidence>
<evidence type="ECO:0000259" key="9">
    <source>
        <dbReference type="PROSITE" id="PS50110"/>
    </source>
</evidence>
<reference evidence="10 11" key="1">
    <citation type="journal article" date="2014" name="BMC Genomics">
        <title>Genome sequencing of four Aureobasidium pullulans varieties: biotechnological potential, stress tolerance, and description of new species.</title>
        <authorList>
            <person name="Gostin Ar C."/>
            <person name="Ohm R.A."/>
            <person name="Kogej T."/>
            <person name="Sonjak S."/>
            <person name="Turk M."/>
            <person name="Zajc J."/>
            <person name="Zalar P."/>
            <person name="Grube M."/>
            <person name="Sun H."/>
            <person name="Han J."/>
            <person name="Sharma A."/>
            <person name="Chiniquy J."/>
            <person name="Ngan C.Y."/>
            <person name="Lipzen A."/>
            <person name="Barry K."/>
            <person name="Grigoriev I.V."/>
            <person name="Gunde-Cimerman N."/>
        </authorList>
    </citation>
    <scope>NUCLEOTIDE SEQUENCE [LARGE SCALE GENOMIC DNA]</scope>
    <source>
        <strain evidence="10 11">CBS 110374</strain>
    </source>
</reference>
<dbReference type="GO" id="GO:0005886">
    <property type="term" value="C:plasma membrane"/>
    <property type="evidence" value="ECO:0007669"/>
    <property type="project" value="TreeGrafter"/>
</dbReference>
<dbReference type="InterPro" id="IPR004358">
    <property type="entry name" value="Sig_transdc_His_kin-like_C"/>
</dbReference>
<dbReference type="PANTHER" id="PTHR43047">
    <property type="entry name" value="TWO-COMPONENT HISTIDINE PROTEIN KINASE"/>
    <property type="match status" value="1"/>
</dbReference>
<dbReference type="SUPFAM" id="SSF47384">
    <property type="entry name" value="Homodimeric domain of signal transducing histidine kinase"/>
    <property type="match status" value="1"/>
</dbReference>
<dbReference type="GO" id="GO:0009927">
    <property type="term" value="F:histidine phosphotransfer kinase activity"/>
    <property type="evidence" value="ECO:0007669"/>
    <property type="project" value="TreeGrafter"/>
</dbReference>
<dbReference type="GeneID" id="63920698"/>
<dbReference type="Gene3D" id="3.30.565.10">
    <property type="entry name" value="Histidine kinase-like ATPase, C-terminal domain"/>
    <property type="match status" value="1"/>
</dbReference>
<dbReference type="Pfam" id="PF00072">
    <property type="entry name" value="Response_reg"/>
    <property type="match status" value="1"/>
</dbReference>
<evidence type="ECO:0000256" key="5">
    <source>
        <dbReference type="ARBA" id="ARBA00022777"/>
    </source>
</evidence>
<dbReference type="CDD" id="cd17546">
    <property type="entry name" value="REC_hyHK_CKI1_RcsC-like"/>
    <property type="match status" value="1"/>
</dbReference>
<dbReference type="STRING" id="1043003.A0A074WZ57"/>
<dbReference type="EMBL" id="KL584824">
    <property type="protein sequence ID" value="KEQ67636.1"/>
    <property type="molecule type" value="Genomic_DNA"/>
</dbReference>
<feature type="compositionally biased region" description="Polar residues" evidence="7">
    <location>
        <begin position="629"/>
        <end position="653"/>
    </location>
</feature>
<feature type="region of interest" description="Disordered" evidence="7">
    <location>
        <begin position="359"/>
        <end position="402"/>
    </location>
</feature>
<evidence type="ECO:0000256" key="3">
    <source>
        <dbReference type="ARBA" id="ARBA00022553"/>
    </source>
</evidence>
<dbReference type="InterPro" id="IPR001789">
    <property type="entry name" value="Sig_transdc_resp-reg_receiver"/>
</dbReference>
<dbReference type="FunFam" id="1.10.287.130:FF:000100">
    <property type="entry name" value="Sensor histidine kinase/response regulator"/>
    <property type="match status" value="1"/>
</dbReference>
<dbReference type="Proteomes" id="UP000030672">
    <property type="component" value="Unassembled WGS sequence"/>
</dbReference>
<keyword evidence="5" id="KW-0418">Kinase</keyword>
<accession>A0A074WZ57</accession>
<dbReference type="SUPFAM" id="SSF55874">
    <property type="entry name" value="ATPase domain of HSP90 chaperone/DNA topoisomerase II/histidine kinase"/>
    <property type="match status" value="1"/>
</dbReference>
<dbReference type="CDD" id="cd00082">
    <property type="entry name" value="HisKA"/>
    <property type="match status" value="1"/>
</dbReference>
<evidence type="ECO:0000256" key="2">
    <source>
        <dbReference type="ARBA" id="ARBA00012438"/>
    </source>
</evidence>
<feature type="compositionally biased region" description="Low complexity" evidence="7">
    <location>
        <begin position="690"/>
        <end position="703"/>
    </location>
</feature>
<keyword evidence="3 6" id="KW-0597">Phosphoprotein</keyword>
<organism evidence="10 11">
    <name type="scientific">Aureobasidium melanogenum (strain CBS 110374)</name>
    <name type="common">Aureobasidium pullulans var. melanogenum</name>
    <dbReference type="NCBI Taxonomy" id="1043003"/>
    <lineage>
        <taxon>Eukaryota</taxon>
        <taxon>Fungi</taxon>
        <taxon>Dikarya</taxon>
        <taxon>Ascomycota</taxon>
        <taxon>Pezizomycotina</taxon>
        <taxon>Dothideomycetes</taxon>
        <taxon>Dothideomycetidae</taxon>
        <taxon>Dothideales</taxon>
        <taxon>Saccotheciaceae</taxon>
        <taxon>Aureobasidium</taxon>
    </lineage>
</organism>
<evidence type="ECO:0000256" key="7">
    <source>
        <dbReference type="SAM" id="MobiDB-lite"/>
    </source>
</evidence>
<dbReference type="AlphaFoldDB" id="A0A074WZ57"/>
<dbReference type="Gene3D" id="3.40.50.2300">
    <property type="match status" value="1"/>
</dbReference>
<dbReference type="SMART" id="SM00448">
    <property type="entry name" value="REC"/>
    <property type="match status" value="1"/>
</dbReference>
<dbReference type="GO" id="GO:0000155">
    <property type="term" value="F:phosphorelay sensor kinase activity"/>
    <property type="evidence" value="ECO:0007669"/>
    <property type="project" value="InterPro"/>
</dbReference>
<dbReference type="SUPFAM" id="SSF52172">
    <property type="entry name" value="CheY-like"/>
    <property type="match status" value="1"/>
</dbReference>
<sequence length="880" mass="96228">MEPDFIPRKSICLGQPLPPNVVIHDSDPDFRPGMERLYPSSVESNILEELVILKTKLRLLNNDDFWSFVSERMAEILGAQLSFIAKRILVDEQDSAIEMPPLGEPGSCLMASAWYYNDGKGLQGVEKGFKYHAYGCPCSYMRHDKVFVVPEKVSEMFANNPNKLPVSAEAYIGIPLFADGKCFAHFGVIWSVEGAAKRKLSWAFIEMFLHGLEDLILERLLQGSEFKDKETASREPPRVIPHEVITAAQSLQPYAKSLSHELRTPMQGVVGMLDVMYATVQEAAEGQTNAEVRKVFETLKENIETVQDSSRRAVEAADNVVHAYDMNLGIPSGPPINEDSLDGFPDISHASHPEILVAGSDLPISRPNKRRREEPKNESEGSPTKIQATAAARAAKASPTEGMKLGVQEAEDLPEHSARATMPMSPRPMMASLQGDRAIAPGVRHTNLRRVLQYVVNEGLKVGGRPESAIAQETYLGEIIEVCTRSAKGEPRTKLIEWSVDTAVPETILADEKDLAKLISCVFLNATKFTEQGNITLLAKLSPKARYIVIKCTDTGPGIPAAFLPRLFQPFSQEDPSLTRQSEGLGLGLLVAKGLARKLGGDLFCIRADTTGPRRGSEFEMRIPLRAGDTTTRPPSPFGTPSHNRVRQSNSIDSDGRPSPMPNFTGSHVRTQSDNSTADLPSPTEKPATAEPSAAPAVRSPPALKHNHSFPVPSFPPKQPSTSARKSSASINGIDRNLAAKYPLNFLVAEDNKINRKLLVSMLNKFGYKTVIEAYDGAEAVRQMSKNPSVDVVLMDLWMPFMDGYEATEKILAMSHGKNGVCGGTPTVLAVTADVTDGALERAAKVGMKGFMTKPFKLMDLQRLILEYCARSGSEVEGGE</sequence>
<dbReference type="InterPro" id="IPR005467">
    <property type="entry name" value="His_kinase_dom"/>
</dbReference>
<evidence type="ECO:0000256" key="1">
    <source>
        <dbReference type="ARBA" id="ARBA00000085"/>
    </source>
</evidence>
<keyword evidence="4" id="KW-0808">Transferase</keyword>
<dbReference type="SMART" id="SM00387">
    <property type="entry name" value="HATPase_c"/>
    <property type="match status" value="1"/>
</dbReference>
<dbReference type="Gene3D" id="1.10.287.130">
    <property type="match status" value="1"/>
</dbReference>
<dbReference type="HOGENOM" id="CLU_005360_0_0_1"/>
<dbReference type="Pfam" id="PF02518">
    <property type="entry name" value="HATPase_c"/>
    <property type="match status" value="1"/>
</dbReference>
<feature type="compositionally biased region" description="Low complexity" evidence="7">
    <location>
        <begin position="388"/>
        <end position="397"/>
    </location>
</feature>
<keyword evidence="11" id="KW-1185">Reference proteome</keyword>
<dbReference type="InterPro" id="IPR003594">
    <property type="entry name" value="HATPase_dom"/>
</dbReference>
<feature type="modified residue" description="4-aspartylphosphate" evidence="6">
    <location>
        <position position="796"/>
    </location>
</feature>
<feature type="compositionally biased region" description="Polar residues" evidence="7">
    <location>
        <begin position="720"/>
        <end position="729"/>
    </location>
</feature>
<dbReference type="InterPro" id="IPR003661">
    <property type="entry name" value="HisK_dim/P_dom"/>
</dbReference>
<feature type="compositionally biased region" description="Polar residues" evidence="7">
    <location>
        <begin position="662"/>
        <end position="679"/>
    </location>
</feature>
<evidence type="ECO:0000313" key="10">
    <source>
        <dbReference type="EMBL" id="KEQ67636.1"/>
    </source>
</evidence>
<dbReference type="PROSITE" id="PS50109">
    <property type="entry name" value="HIS_KIN"/>
    <property type="match status" value="1"/>
</dbReference>
<dbReference type="InterPro" id="IPR036890">
    <property type="entry name" value="HATPase_C_sf"/>
</dbReference>
<dbReference type="InterPro" id="IPR011006">
    <property type="entry name" value="CheY-like_superfamily"/>
</dbReference>
<evidence type="ECO:0000256" key="6">
    <source>
        <dbReference type="PROSITE-ProRule" id="PRU00169"/>
    </source>
</evidence>